<evidence type="ECO:0000256" key="1">
    <source>
        <dbReference type="SAM" id="MobiDB-lite"/>
    </source>
</evidence>
<dbReference type="InterPro" id="IPR011009">
    <property type="entry name" value="Kinase-like_dom_sf"/>
</dbReference>
<dbReference type="OMA" id="HEYPDLE"/>
<name>A0A074YCE4_AURSE</name>
<dbReference type="HOGENOM" id="CLU_067163_0_0_1"/>
<sequence length="222" mass="24926">MATCHADTMTMSSSNPRNQKCPNGCEESPDLYQFASIPDGAELAGQYTCMIDHLNTPYKITWTGSANYPDISQLPAEPNYDLKEVDLGEVMGRIWSVSTLVAFDSDAVVRCSHTGPYPIVKLAHTAGETRRRIEHEYRMIQEMRRTSSVLPIPRISDLPLSDDHRIFGYEMEHLTRLDLDERPERVSDIRKAAHQSHEAGFSHGDVSFSNVMKNKDGAILGE</sequence>
<dbReference type="AlphaFoldDB" id="A0A074YCE4"/>
<dbReference type="RefSeq" id="XP_013340324.1">
    <property type="nucleotide sequence ID" value="XM_013484870.1"/>
</dbReference>
<gene>
    <name evidence="2" type="ORF">AUEXF2481DRAFT_453994</name>
</gene>
<dbReference type="SUPFAM" id="SSF56112">
    <property type="entry name" value="Protein kinase-like (PK-like)"/>
    <property type="match status" value="1"/>
</dbReference>
<accession>A0A074YCE4</accession>
<protein>
    <submittedName>
        <fullName evidence="2">Uncharacterized protein</fullName>
    </submittedName>
</protein>
<reference evidence="2 3" key="1">
    <citation type="journal article" date="2014" name="BMC Genomics">
        <title>Genome sequencing of four Aureobasidium pullulans varieties: biotechnological potential, stress tolerance, and description of new species.</title>
        <authorList>
            <person name="Gostin Ar C."/>
            <person name="Ohm R.A."/>
            <person name="Kogej T."/>
            <person name="Sonjak S."/>
            <person name="Turk M."/>
            <person name="Zajc J."/>
            <person name="Zalar P."/>
            <person name="Grube M."/>
            <person name="Sun H."/>
            <person name="Han J."/>
            <person name="Sharma A."/>
            <person name="Chiniquy J."/>
            <person name="Ngan C.Y."/>
            <person name="Lipzen A."/>
            <person name="Barry K."/>
            <person name="Grigoriev I.V."/>
            <person name="Gunde-Cimerman N."/>
        </authorList>
    </citation>
    <scope>NUCLEOTIDE SEQUENCE [LARGE SCALE GENOMIC DNA]</scope>
    <source>
        <strain evidence="2 3">EXF-2481</strain>
    </source>
</reference>
<dbReference type="EMBL" id="KL584775">
    <property type="protein sequence ID" value="KEQ91807.1"/>
    <property type="molecule type" value="Genomic_DNA"/>
</dbReference>
<dbReference type="Proteomes" id="UP000030641">
    <property type="component" value="Unassembled WGS sequence"/>
</dbReference>
<dbReference type="OrthoDB" id="4062651at2759"/>
<keyword evidence="3" id="KW-1185">Reference proteome</keyword>
<feature type="region of interest" description="Disordered" evidence="1">
    <location>
        <begin position="1"/>
        <end position="22"/>
    </location>
</feature>
<evidence type="ECO:0000313" key="3">
    <source>
        <dbReference type="Proteomes" id="UP000030641"/>
    </source>
</evidence>
<dbReference type="GeneID" id="25367928"/>
<proteinExistence type="predicted"/>
<evidence type="ECO:0000313" key="2">
    <source>
        <dbReference type="EMBL" id="KEQ91807.1"/>
    </source>
</evidence>
<feature type="compositionally biased region" description="Polar residues" evidence="1">
    <location>
        <begin position="9"/>
        <end position="21"/>
    </location>
</feature>
<dbReference type="STRING" id="1043005.A0A074YCE4"/>
<dbReference type="InParanoid" id="A0A074YCE4"/>
<organism evidence="2 3">
    <name type="scientific">Aureobasidium subglaciale (strain EXF-2481)</name>
    <name type="common">Aureobasidium pullulans var. subglaciale</name>
    <dbReference type="NCBI Taxonomy" id="1043005"/>
    <lineage>
        <taxon>Eukaryota</taxon>
        <taxon>Fungi</taxon>
        <taxon>Dikarya</taxon>
        <taxon>Ascomycota</taxon>
        <taxon>Pezizomycotina</taxon>
        <taxon>Dothideomycetes</taxon>
        <taxon>Dothideomycetidae</taxon>
        <taxon>Dothideales</taxon>
        <taxon>Saccotheciaceae</taxon>
        <taxon>Aureobasidium</taxon>
    </lineage>
</organism>